<evidence type="ECO:0000313" key="2">
    <source>
        <dbReference type="EMBL" id="CAH4030041.1"/>
    </source>
</evidence>
<dbReference type="Proteomes" id="UP001152562">
    <property type="component" value="Unassembled WGS sequence"/>
</dbReference>
<evidence type="ECO:0000256" key="1">
    <source>
        <dbReference type="SAM" id="Phobius"/>
    </source>
</evidence>
<dbReference type="AlphaFoldDB" id="A0A9P0XCS1"/>
<keyword evidence="1" id="KW-1133">Transmembrane helix</keyword>
<gene>
    <name evidence="2" type="ORF">PIBRA_LOCUS6724</name>
</gene>
<evidence type="ECO:0000313" key="3">
    <source>
        <dbReference type="Proteomes" id="UP001152562"/>
    </source>
</evidence>
<proteinExistence type="predicted"/>
<reference evidence="2" key="1">
    <citation type="submission" date="2022-05" db="EMBL/GenBank/DDBJ databases">
        <authorList>
            <person name="Okamura Y."/>
        </authorList>
    </citation>
    <scope>NUCLEOTIDE SEQUENCE</scope>
</reference>
<protein>
    <submittedName>
        <fullName evidence="2">Uncharacterized protein</fullName>
    </submittedName>
</protein>
<dbReference type="EMBL" id="CALOZG010000010">
    <property type="protein sequence ID" value="CAH4030041.1"/>
    <property type="molecule type" value="Genomic_DNA"/>
</dbReference>
<organism evidence="2 3">
    <name type="scientific">Pieris brassicae</name>
    <name type="common">White butterfly</name>
    <name type="synonym">Large white butterfly</name>
    <dbReference type="NCBI Taxonomy" id="7116"/>
    <lineage>
        <taxon>Eukaryota</taxon>
        <taxon>Metazoa</taxon>
        <taxon>Ecdysozoa</taxon>
        <taxon>Arthropoda</taxon>
        <taxon>Hexapoda</taxon>
        <taxon>Insecta</taxon>
        <taxon>Pterygota</taxon>
        <taxon>Neoptera</taxon>
        <taxon>Endopterygota</taxon>
        <taxon>Lepidoptera</taxon>
        <taxon>Glossata</taxon>
        <taxon>Ditrysia</taxon>
        <taxon>Papilionoidea</taxon>
        <taxon>Pieridae</taxon>
        <taxon>Pierinae</taxon>
        <taxon>Pieris</taxon>
    </lineage>
</organism>
<feature type="transmembrane region" description="Helical" evidence="1">
    <location>
        <begin position="109"/>
        <end position="137"/>
    </location>
</feature>
<keyword evidence="1" id="KW-0472">Membrane</keyword>
<comment type="caution">
    <text evidence="2">The sequence shown here is derived from an EMBL/GenBank/DDBJ whole genome shotgun (WGS) entry which is preliminary data.</text>
</comment>
<accession>A0A9P0XCS1</accession>
<feature type="transmembrane region" description="Helical" evidence="1">
    <location>
        <begin position="83"/>
        <end position="103"/>
    </location>
</feature>
<name>A0A9P0XCS1_PIEBR</name>
<keyword evidence="1" id="KW-0812">Transmembrane</keyword>
<feature type="transmembrane region" description="Helical" evidence="1">
    <location>
        <begin position="39"/>
        <end position="62"/>
    </location>
</feature>
<keyword evidence="3" id="KW-1185">Reference proteome</keyword>
<sequence length="176" mass="20146">MQILWASVWLLVVDDSPDRHSFISKEEQSYLRDTIGSVFTIHASALTALPFLLRLILGTISIQSYFWYKQNTNIKRIKHIKKYFIVVSHVIPGVLISTAWLVPINPGPVLLTIAVALTAAGMDLTLDICYVCFFVWYKGYFSGQFLAYIRRPHRKTRLIIPPRMSNISEVDEDVNS</sequence>